<dbReference type="Pfam" id="PF03044">
    <property type="entry name" value="Herpes_UL16"/>
    <property type="match status" value="1"/>
</dbReference>
<reference evidence="6 7" key="1">
    <citation type="submission" date="2011-12" db="EMBL/GenBank/DDBJ databases">
        <title>Comparative genomics of primate cytomegaloviruses.</title>
        <authorList>
            <person name="Davison A.J."/>
            <person name="Holton M."/>
            <person name="Dolan A."/>
            <person name="Dargan D.J."/>
            <person name="Gatherer D."/>
            <person name="Hayward G.S."/>
        </authorList>
    </citation>
    <scope>NUCLEOTIDE SEQUENCE [LARGE SCALE GENOMIC DNA]</scope>
    <source>
        <strain evidence="6">2715</strain>
    </source>
</reference>
<evidence type="ECO:0000313" key="6">
    <source>
        <dbReference type="EMBL" id="AEV80448.1"/>
    </source>
</evidence>
<keyword evidence="4" id="KW-0426">Late protein</keyword>
<dbReference type="OrthoDB" id="8436at10239"/>
<proteinExistence type="predicted"/>
<dbReference type="KEGG" id="vg:25026498"/>
<evidence type="ECO:0000256" key="3">
    <source>
        <dbReference type="ARBA" id="ARBA00022844"/>
    </source>
</evidence>
<dbReference type="GeneID" id="25026498"/>
<gene>
    <name evidence="6" type="primary">UL94</name>
</gene>
<evidence type="ECO:0000256" key="5">
    <source>
        <dbReference type="ARBA" id="ARBA00023200"/>
    </source>
</evidence>
<dbReference type="InterPro" id="IPR004286">
    <property type="entry name" value="Herpes_UL16/UL94"/>
</dbReference>
<dbReference type="RefSeq" id="YP_004936060.1">
    <property type="nucleotide sequence ID" value="NC_012783.2"/>
</dbReference>
<accession>G8XTF6</accession>
<keyword evidence="5" id="KW-1035">Host cytoplasm</keyword>
<sequence length="345" mass="37737">MASGGITSNDSRCLRQFLQKECCWREVGRGQKFREFQCIACRSAIFSVEGDNACMACQLYLFKRGGENIICLACNGRFVGTYSCPRVQRVRQELVGLPTTYKLVFLGNLGPAIMDFISAFSPMMSVVPRCCINPQLIYDVCTLVAPEEAERVRVKGCTGSYEPGVEKAISLGGAGAWLVNSREGYILYFYLLCYDLFAVCGNDSELPSMARLMSLATACGQVGCSFCKDHGGHVDATGCYVGPVPDRGNCLCYTLCNSPSMNPITNENPVAFFCDVEVAHYLCAVGSKTKSKITLADGLDYHIGAKNEAGDWVPLNSNAWQLVRLDEPISRMMVCACPVLKNLVH</sequence>
<evidence type="ECO:0000313" key="7">
    <source>
        <dbReference type="Proteomes" id="UP000116555"/>
    </source>
</evidence>
<dbReference type="GO" id="GO:0044423">
    <property type="term" value="C:virion component"/>
    <property type="evidence" value="ECO:0007669"/>
    <property type="project" value="UniProtKB-KW"/>
</dbReference>
<keyword evidence="1" id="KW-1048">Host nucleus</keyword>
<name>G8XTF6_SCMVC</name>
<organism evidence="6 7">
    <name type="scientific">Simian cytomegalovirus (strain Colburn)</name>
    <dbReference type="NCBI Taxonomy" id="50292"/>
    <lineage>
        <taxon>Viruses</taxon>
        <taxon>Duplodnaviria</taxon>
        <taxon>Heunggongvirae</taxon>
        <taxon>Peploviricota</taxon>
        <taxon>Herviviricetes</taxon>
        <taxon>Herpesvirales</taxon>
        <taxon>Orthoherpesviridae</taxon>
        <taxon>Betaherpesvirinae</taxon>
        <taxon>Cytomegalovirus</taxon>
        <taxon>Cytomegalovirus cercopithecinebeta5</taxon>
    </lineage>
</organism>
<keyword evidence="2" id="KW-0920">Virion tegument</keyword>
<protein>
    <submittedName>
        <fullName evidence="6">Tegument protein UL16</fullName>
    </submittedName>
</protein>
<keyword evidence="7" id="KW-1185">Reference proteome</keyword>
<evidence type="ECO:0000256" key="1">
    <source>
        <dbReference type="ARBA" id="ARBA00022562"/>
    </source>
</evidence>
<dbReference type="EMBL" id="FJ483968">
    <property type="protein sequence ID" value="AEV80448.1"/>
    <property type="molecule type" value="Genomic_DNA"/>
</dbReference>
<evidence type="ECO:0000256" key="4">
    <source>
        <dbReference type="ARBA" id="ARBA00022921"/>
    </source>
</evidence>
<organismHost>
    <name type="scientific">Macaca</name>
    <name type="common">macaques</name>
    <dbReference type="NCBI Taxonomy" id="9539"/>
</organismHost>
<dbReference type="Proteomes" id="UP000116555">
    <property type="component" value="Segment"/>
</dbReference>
<evidence type="ECO:0000256" key="2">
    <source>
        <dbReference type="ARBA" id="ARBA00022580"/>
    </source>
</evidence>
<keyword evidence="3" id="KW-0946">Virion</keyword>